<comment type="similarity">
    <text evidence="1">Belongs to the putative lipase ROG1 family.</text>
</comment>
<dbReference type="AlphaFoldDB" id="A0A1V6SLR7"/>
<dbReference type="GO" id="GO:0016042">
    <property type="term" value="P:lipid catabolic process"/>
    <property type="evidence" value="ECO:0007669"/>
    <property type="project" value="UniProtKB-KW"/>
</dbReference>
<feature type="compositionally biased region" description="Polar residues" evidence="3">
    <location>
        <begin position="1"/>
        <end position="15"/>
    </location>
</feature>
<feature type="region of interest" description="Disordered" evidence="3">
    <location>
        <begin position="685"/>
        <end position="730"/>
    </location>
</feature>
<dbReference type="SUPFAM" id="SSF53474">
    <property type="entry name" value="alpha/beta-Hydrolases"/>
    <property type="match status" value="1"/>
</dbReference>
<dbReference type="InterPro" id="IPR029058">
    <property type="entry name" value="AB_hydrolase_fold"/>
</dbReference>
<keyword evidence="2" id="KW-0443">Lipid metabolism</keyword>
<dbReference type="GO" id="GO:0072330">
    <property type="term" value="P:monocarboxylic acid biosynthetic process"/>
    <property type="evidence" value="ECO:0007669"/>
    <property type="project" value="UniProtKB-ARBA"/>
</dbReference>
<proteinExistence type="inferred from homology"/>
<dbReference type="GO" id="GO:0047372">
    <property type="term" value="F:monoacylglycerol lipase activity"/>
    <property type="evidence" value="ECO:0007669"/>
    <property type="project" value="TreeGrafter"/>
</dbReference>
<dbReference type="STRING" id="254877.A0A1V6SLR7"/>
<gene>
    <name evidence="5" type="ORF">PENFLA_c034G01085</name>
</gene>
<feature type="compositionally biased region" description="Polar residues" evidence="3">
    <location>
        <begin position="1009"/>
        <end position="1020"/>
    </location>
</feature>
<feature type="domain" description="DUF676" evidence="4">
    <location>
        <begin position="462"/>
        <end position="612"/>
    </location>
</feature>
<evidence type="ECO:0000313" key="6">
    <source>
        <dbReference type="Proteomes" id="UP000191342"/>
    </source>
</evidence>
<feature type="region of interest" description="Disordered" evidence="3">
    <location>
        <begin position="260"/>
        <end position="296"/>
    </location>
</feature>
<feature type="compositionally biased region" description="Acidic residues" evidence="3">
    <location>
        <begin position="1030"/>
        <end position="1039"/>
    </location>
</feature>
<protein>
    <recommendedName>
        <fullName evidence="4">DUF676 domain-containing protein</fullName>
    </recommendedName>
</protein>
<feature type="region of interest" description="Disordered" evidence="3">
    <location>
        <begin position="425"/>
        <end position="449"/>
    </location>
</feature>
<evidence type="ECO:0000256" key="1">
    <source>
        <dbReference type="ARBA" id="ARBA00007920"/>
    </source>
</evidence>
<accession>A0A1V6SLR7</accession>
<feature type="domain" description="DUF676" evidence="4">
    <location>
        <begin position="301"/>
        <end position="337"/>
    </location>
</feature>
<dbReference type="Pfam" id="PF05057">
    <property type="entry name" value="DUF676"/>
    <property type="match status" value="2"/>
</dbReference>
<evidence type="ECO:0000256" key="3">
    <source>
        <dbReference type="SAM" id="MobiDB-lite"/>
    </source>
</evidence>
<dbReference type="InterPro" id="IPR044294">
    <property type="entry name" value="Lipase-like"/>
</dbReference>
<dbReference type="Gene3D" id="3.40.50.1820">
    <property type="entry name" value="alpha/beta hydrolase"/>
    <property type="match status" value="1"/>
</dbReference>
<feature type="region of interest" description="Disordered" evidence="3">
    <location>
        <begin position="1"/>
        <end position="21"/>
    </location>
</feature>
<comment type="caution">
    <text evidence="5">The sequence shown here is derived from an EMBL/GenBank/DDBJ whole genome shotgun (WGS) entry which is preliminary data.</text>
</comment>
<feature type="region of interest" description="Disordered" evidence="3">
    <location>
        <begin position="950"/>
        <end position="1050"/>
    </location>
</feature>
<dbReference type="Proteomes" id="UP000191342">
    <property type="component" value="Unassembled WGS sequence"/>
</dbReference>
<sequence length="1050" mass="114608">MLITARTYSASQTPDQGAAQPCHKRSRFRTFSGWQTNPLDTKEATDMLLIHQVGSVRVGEVVRYTITYTPAADPILPIPSNLYVRVKNTSAIPLRAAYLHGPYTLYAACYPSHFDPNTKYDRQDLEGTPQFEPYLKAGGGWDAVIKVPANLLEAHDFGSPGQGGPASGQSVSWIVEIQSQVIFSSSAAVHFELLVGRDEKSLAYLSGGAWGSGNGSPGPPAKLQDHWVPETRGSQVLASKGVYSKAIALHVDDTTSLWSSPPFPSAKLDSKSADRGSQDSQALCDNPAPEDSTEALMKSAKKKVHLVLLTHGLHSNLGADMLYLKESIDAAMRKSKKEGSHARAPHVNPLDKEDPTSNSSHVKQERNSQCDDNPDDDDEEQVIVRGFSGNAVRTERGIQYLGKRLAKYVLLLTYPDQPYFPLKGSKSNPFSRPFGAPKERAQPFSHSAESTPQENAQEFQSEDHAYQITSISFVGHSLGGLIQTYAIAYIQKHSPQFFEQIRPVNFIALATPFLGLSNENPMYVRFALDLGLVGRTGQDLGLSWTAPKVRSGWGAIIAGRGESAKDPGHSDPGSKPLLRILPCGPAHEVLKKFQHRTVYSNVVNDGIVPLRTSSLLFLDWKGLDRVEKARRDNGLVGTMAEWGWAELTGANSKSPRFARPDGGSPLGLSTMEAGYQNAYSATQVTARPKGDTLDEHTISPTPGQFLAPPSRVSNQGIPEGAVKENGSAPSSPLDSFFSLFRLNQGKNPPNSKNAKIYKRSQTLSTFETGDGDGTMPIPRGPSSHEHEGVHTPPKTTFFESAGDLLMPPLPPADFILDPAARPRTIFHDRIYHPGDIPPPLPTKRRTIAFGSLQGKQSKPAPTQDLPASIADSESGLKVEEKIARAYHRDLTWRKVLVRLEPDAHNNIIVRRMFTNAYGWPVVKHLVDTHFGHTSTAEMDDSLKQNVELAKSPDVGPTSSGDEVEGQSEPVDQNSVRNTDDLPNVSALHLSEDVPSGPSDTLPAEDESHMSINDRSLVSRQDSARWTDREVVEDDSESGFEVETNAGFRHI</sequence>
<keyword evidence="2" id="KW-0442">Lipid degradation</keyword>
<dbReference type="OrthoDB" id="5368485at2759"/>
<feature type="region of interest" description="Disordered" evidence="3">
    <location>
        <begin position="334"/>
        <end position="379"/>
    </location>
</feature>
<name>A0A1V6SLR7_9EURO</name>
<evidence type="ECO:0000313" key="5">
    <source>
        <dbReference type="EMBL" id="OQE15012.1"/>
    </source>
</evidence>
<dbReference type="PIRSF" id="PIRSF005412">
    <property type="entry name" value="UCP005412_abhydr"/>
    <property type="match status" value="1"/>
</dbReference>
<dbReference type="InterPro" id="IPR016445">
    <property type="entry name" value="Rog1_fam"/>
</dbReference>
<reference evidence="6" key="1">
    <citation type="journal article" date="2017" name="Nat. Microbiol.">
        <title>Global analysis of biosynthetic gene clusters reveals vast potential of secondary metabolite production in Penicillium species.</title>
        <authorList>
            <person name="Nielsen J.C."/>
            <person name="Grijseels S."/>
            <person name="Prigent S."/>
            <person name="Ji B."/>
            <person name="Dainat J."/>
            <person name="Nielsen K.F."/>
            <person name="Frisvad J.C."/>
            <person name="Workman M."/>
            <person name="Nielsen J."/>
        </authorList>
    </citation>
    <scope>NUCLEOTIDE SEQUENCE [LARGE SCALE GENOMIC DNA]</scope>
    <source>
        <strain evidence="6">IBT 14082</strain>
    </source>
</reference>
<evidence type="ECO:0000256" key="2">
    <source>
        <dbReference type="ARBA" id="ARBA00022963"/>
    </source>
</evidence>
<dbReference type="PANTHER" id="PTHR12482:SF62">
    <property type="entry name" value="LIPASE ROG1-RELATED"/>
    <property type="match status" value="1"/>
</dbReference>
<dbReference type="GO" id="GO:0017000">
    <property type="term" value="P:antibiotic biosynthetic process"/>
    <property type="evidence" value="ECO:0007669"/>
    <property type="project" value="UniProtKB-ARBA"/>
</dbReference>
<dbReference type="EMBL" id="MLQL01000034">
    <property type="protein sequence ID" value="OQE15012.1"/>
    <property type="molecule type" value="Genomic_DNA"/>
</dbReference>
<dbReference type="PANTHER" id="PTHR12482">
    <property type="entry name" value="LIPASE ROG1-RELATED-RELATED"/>
    <property type="match status" value="1"/>
</dbReference>
<keyword evidence="6" id="KW-1185">Reference proteome</keyword>
<feature type="compositionally biased region" description="Basic and acidic residues" evidence="3">
    <location>
        <begin position="268"/>
        <end position="277"/>
    </location>
</feature>
<organism evidence="5 6">
    <name type="scientific">Penicillium flavigenum</name>
    <dbReference type="NCBI Taxonomy" id="254877"/>
    <lineage>
        <taxon>Eukaryota</taxon>
        <taxon>Fungi</taxon>
        <taxon>Dikarya</taxon>
        <taxon>Ascomycota</taxon>
        <taxon>Pezizomycotina</taxon>
        <taxon>Eurotiomycetes</taxon>
        <taxon>Eurotiomycetidae</taxon>
        <taxon>Eurotiales</taxon>
        <taxon>Aspergillaceae</taxon>
        <taxon>Penicillium</taxon>
    </lineage>
</organism>
<dbReference type="InterPro" id="IPR007751">
    <property type="entry name" value="DUF676_lipase-like"/>
</dbReference>
<evidence type="ECO:0000259" key="4">
    <source>
        <dbReference type="Pfam" id="PF05057"/>
    </source>
</evidence>
<feature type="compositionally biased region" description="Basic and acidic residues" evidence="3">
    <location>
        <begin position="688"/>
        <end position="697"/>
    </location>
</feature>